<proteinExistence type="predicted"/>
<evidence type="ECO:0000313" key="2">
    <source>
        <dbReference type="EMBL" id="KAH0459473.1"/>
    </source>
</evidence>
<dbReference type="Gene3D" id="3.40.630.30">
    <property type="match status" value="1"/>
</dbReference>
<dbReference type="Proteomes" id="UP000775213">
    <property type="component" value="Unassembled WGS sequence"/>
</dbReference>
<feature type="domain" description="N-acetyltransferase" evidence="1">
    <location>
        <begin position="118"/>
        <end position="315"/>
    </location>
</feature>
<gene>
    <name evidence="2" type="ORF">IEQ34_012287</name>
</gene>
<dbReference type="EMBL" id="JAGFBR010000011">
    <property type="protein sequence ID" value="KAH0459473.1"/>
    <property type="molecule type" value="Genomic_DNA"/>
</dbReference>
<accession>A0AAV7GUS9</accession>
<dbReference type="PANTHER" id="PTHR13355">
    <property type="entry name" value="GLUCOSAMINE 6-PHOSPHATE N-ACETYLTRANSFERASE"/>
    <property type="match status" value="1"/>
</dbReference>
<dbReference type="InterPro" id="IPR039143">
    <property type="entry name" value="GNPNAT1-like"/>
</dbReference>
<dbReference type="Pfam" id="PF00583">
    <property type="entry name" value="Acetyltransf_1"/>
    <property type="match status" value="1"/>
</dbReference>
<dbReference type="AlphaFoldDB" id="A0AAV7GUS9"/>
<dbReference type="SUPFAM" id="SSF55729">
    <property type="entry name" value="Acyl-CoA N-acyltransferases (Nat)"/>
    <property type="match status" value="1"/>
</dbReference>
<dbReference type="InterPro" id="IPR016181">
    <property type="entry name" value="Acyl_CoA_acyltransferase"/>
</dbReference>
<evidence type="ECO:0000259" key="1">
    <source>
        <dbReference type="PROSITE" id="PS51186"/>
    </source>
</evidence>
<reference evidence="2 3" key="1">
    <citation type="journal article" date="2021" name="Hortic Res">
        <title>Chromosome-scale assembly of the Dendrobium chrysotoxum genome enhances the understanding of orchid evolution.</title>
        <authorList>
            <person name="Zhang Y."/>
            <person name="Zhang G.Q."/>
            <person name="Zhang D."/>
            <person name="Liu X.D."/>
            <person name="Xu X.Y."/>
            <person name="Sun W.H."/>
            <person name="Yu X."/>
            <person name="Zhu X."/>
            <person name="Wang Z.W."/>
            <person name="Zhao X."/>
            <person name="Zhong W.Y."/>
            <person name="Chen H."/>
            <person name="Yin W.L."/>
            <person name="Huang T."/>
            <person name="Niu S.C."/>
            <person name="Liu Z.J."/>
        </authorList>
    </citation>
    <scope>NUCLEOTIDE SEQUENCE [LARGE SCALE GENOMIC DNA]</scope>
    <source>
        <strain evidence="2">Lindl</strain>
    </source>
</reference>
<name>A0AAV7GUS9_DENCH</name>
<dbReference type="PANTHER" id="PTHR13355:SF15">
    <property type="entry name" value="GCN5-RELATED N-ACETYLTRANSFERASE 3, CHLOROPLASTIC"/>
    <property type="match status" value="1"/>
</dbReference>
<dbReference type="CDD" id="cd04301">
    <property type="entry name" value="NAT_SF"/>
    <property type="match status" value="1"/>
</dbReference>
<protein>
    <recommendedName>
        <fullName evidence="1">N-acetyltransferase domain-containing protein</fullName>
    </recommendedName>
</protein>
<sequence>MKTLSPPVLDLAHPRPPWKQICDLHSLQSVSTFILLRSTRSPSMAISSLLSFVSASHLPFSSPYHHLRRRAHPPISISTDPSHVDVLCLRDLLASAGHSCHRFPASVGEGLVEPADVGKLRTAIDHSFILVSVFCRARFLPSTATAVDDGPDETSVALGFENFFESNFWAPGPDHHLIGFGRAVSDRGLTASIHDVVVMPSLQKQGIGRKIVERIISSSERRVGHATAGDKPVEEDDDVKLSCLLCPRWHVLQWTKQRILTNKGIYDISALCSEKERFFFEACGFGNDPLDSTTMMYTRTPSSDQKDNFMVKTVGRMQLVVPHPLELYPSEKEHCGG</sequence>
<organism evidence="2 3">
    <name type="scientific">Dendrobium chrysotoxum</name>
    <name type="common">Orchid</name>
    <dbReference type="NCBI Taxonomy" id="161865"/>
    <lineage>
        <taxon>Eukaryota</taxon>
        <taxon>Viridiplantae</taxon>
        <taxon>Streptophyta</taxon>
        <taxon>Embryophyta</taxon>
        <taxon>Tracheophyta</taxon>
        <taxon>Spermatophyta</taxon>
        <taxon>Magnoliopsida</taxon>
        <taxon>Liliopsida</taxon>
        <taxon>Asparagales</taxon>
        <taxon>Orchidaceae</taxon>
        <taxon>Epidendroideae</taxon>
        <taxon>Malaxideae</taxon>
        <taxon>Dendrobiinae</taxon>
        <taxon>Dendrobium</taxon>
    </lineage>
</organism>
<comment type="caution">
    <text evidence="2">The sequence shown here is derived from an EMBL/GenBank/DDBJ whole genome shotgun (WGS) entry which is preliminary data.</text>
</comment>
<evidence type="ECO:0000313" key="3">
    <source>
        <dbReference type="Proteomes" id="UP000775213"/>
    </source>
</evidence>
<keyword evidence="3" id="KW-1185">Reference proteome</keyword>
<dbReference type="GO" id="GO:0008080">
    <property type="term" value="F:N-acetyltransferase activity"/>
    <property type="evidence" value="ECO:0007669"/>
    <property type="project" value="TreeGrafter"/>
</dbReference>
<dbReference type="PROSITE" id="PS51186">
    <property type="entry name" value="GNAT"/>
    <property type="match status" value="1"/>
</dbReference>
<dbReference type="InterPro" id="IPR000182">
    <property type="entry name" value="GNAT_dom"/>
</dbReference>